<sequence length="88" mass="10036">EVRVIVAKLRKRSSKRSAGENKLYAASKRLEVLLIKILPPSGPFKKAGTEEKISPELKGKTTEELKEEFVLQMQAAHKKFGWDQEKKE</sequence>
<accession>A0A3B1E049</accession>
<protein>
    <submittedName>
        <fullName evidence="1">Uncharacterized protein</fullName>
    </submittedName>
</protein>
<gene>
    <name evidence="1" type="ORF">MNBD_PLANCTO02-1694</name>
</gene>
<organism evidence="1">
    <name type="scientific">hydrothermal vent metagenome</name>
    <dbReference type="NCBI Taxonomy" id="652676"/>
    <lineage>
        <taxon>unclassified sequences</taxon>
        <taxon>metagenomes</taxon>
        <taxon>ecological metagenomes</taxon>
    </lineage>
</organism>
<feature type="non-terminal residue" evidence="1">
    <location>
        <position position="1"/>
    </location>
</feature>
<dbReference type="EMBL" id="UOGL01000183">
    <property type="protein sequence ID" value="VAX38355.1"/>
    <property type="molecule type" value="Genomic_DNA"/>
</dbReference>
<reference evidence="1" key="1">
    <citation type="submission" date="2018-06" db="EMBL/GenBank/DDBJ databases">
        <authorList>
            <person name="Zhirakovskaya E."/>
        </authorList>
    </citation>
    <scope>NUCLEOTIDE SEQUENCE</scope>
</reference>
<dbReference type="AlphaFoldDB" id="A0A3B1E049"/>
<evidence type="ECO:0000313" key="1">
    <source>
        <dbReference type="EMBL" id="VAX38355.1"/>
    </source>
</evidence>
<proteinExistence type="predicted"/>
<name>A0A3B1E049_9ZZZZ</name>